<evidence type="ECO:0000313" key="4">
    <source>
        <dbReference type="EMBL" id="MCY9597694.1"/>
    </source>
</evidence>
<evidence type="ECO:0000313" key="5">
    <source>
        <dbReference type="EMBL" id="QAV18681.1"/>
    </source>
</evidence>
<dbReference type="Gene3D" id="3.20.20.80">
    <property type="entry name" value="Glycosidases"/>
    <property type="match status" value="1"/>
</dbReference>
<dbReference type="PANTHER" id="PTHR43405:SF1">
    <property type="entry name" value="GLYCOSYL HYDROLASE DIGH"/>
    <property type="match status" value="1"/>
</dbReference>
<feature type="domain" description="SLH" evidence="3">
    <location>
        <begin position="1569"/>
        <end position="1629"/>
    </location>
</feature>
<dbReference type="OrthoDB" id="9760892at2"/>
<dbReference type="EMBL" id="JAMDMJ010000023">
    <property type="protein sequence ID" value="MCY9597694.1"/>
    <property type="molecule type" value="Genomic_DNA"/>
</dbReference>
<evidence type="ECO:0000256" key="2">
    <source>
        <dbReference type="SAM" id="MobiDB-lite"/>
    </source>
</evidence>
<keyword evidence="7" id="KW-1185">Reference proteome</keyword>
<reference evidence="4 7" key="2">
    <citation type="submission" date="2022-05" db="EMBL/GenBank/DDBJ databases">
        <title>Genome Sequencing of Bee-Associated Microbes.</title>
        <authorList>
            <person name="Dunlap C."/>
        </authorList>
    </citation>
    <scope>NUCLEOTIDE SEQUENCE [LARGE SCALE GENOMIC DNA]</scope>
    <source>
        <strain evidence="4 7">NRRL B-23120</strain>
    </source>
</reference>
<dbReference type="Pfam" id="PF02368">
    <property type="entry name" value="Big_2"/>
    <property type="match status" value="1"/>
</dbReference>
<name>A0A410WWS2_9BACL</name>
<proteinExistence type="predicted"/>
<dbReference type="Gene3D" id="2.60.40.10">
    <property type="entry name" value="Immunoglobulins"/>
    <property type="match status" value="3"/>
</dbReference>
<dbReference type="PANTHER" id="PTHR43405">
    <property type="entry name" value="GLYCOSYL HYDROLASE DIGH"/>
    <property type="match status" value="1"/>
</dbReference>
<dbReference type="InterPro" id="IPR008964">
    <property type="entry name" value="Invasin/intimin_cell_adhesion"/>
</dbReference>
<dbReference type="InterPro" id="IPR052177">
    <property type="entry name" value="Divisome_Glycosyl_Hydrolase"/>
</dbReference>
<dbReference type="SUPFAM" id="SSF49373">
    <property type="entry name" value="Invasin/intimin cell-adhesion fragments"/>
    <property type="match status" value="1"/>
</dbReference>
<keyword evidence="1" id="KW-0732">Signal</keyword>
<dbReference type="Proteomes" id="UP001527202">
    <property type="component" value="Unassembled WGS sequence"/>
</dbReference>
<gene>
    <name evidence="4" type="ORF">M5X16_18175</name>
    <name evidence="5" type="ORF">PC41400_13725</name>
</gene>
<dbReference type="EMBL" id="CP026520">
    <property type="protein sequence ID" value="QAV18681.1"/>
    <property type="molecule type" value="Genomic_DNA"/>
</dbReference>
<sequence length="1629" mass="173222">MKSLLRKWNGMMIIALVISLLTPAWGKASAQSFGQENGGVRPQAAAGVTDDVYVLSQDGTFRLPVGHINVNVDAPPQKTNYVALFTSGAQVTNSPETDKVFVKKTNTAIAVDKHDQVIRVIGPTAVPPTGSTWEENQNLPVPEGGYVLLANDSSWGTSVTRKPLFEHYKTGDTVSLHKGGQVVHAGDFLNPDPGLNLVTASGTTVTSPDFTVSGQVIRYGSGQGISLTVNGTEAALKADGAFQSVVRLTAGTNAIPVKLLKDGREIVTSTVTVTYNDAQQPADLIEVEAAPIDITISIEGPRHAIGYVDQDIAGIDDTVALFTNDWGPQITVPQFNVAVQVDAGSKVTKVINPSIDGKTPAWTGPTDLEIPPGGYVLVAQDTSYASKNIKKYLATYFKVGDAIKLRKNGFAVPVKDLMGTGGPIARLTLDNYAMYTETKPSTELSGTITNMDDPSKIALTVNGTPIPFSPDGKFKTSYTLAEGINYLDLAVTKEGKEQDSKDLVVYSRPGFSTEKKVILWVDQAANARKFQTSDNVGNFLRTAKENGVTSVVFDVKGVEGYVSYKKSTLTGRPYVSEIKAPEKAGSNPDLDLLQEFIRYSRELGLDIHVAFNIFAEGSIASNEYALLNSHLDWEERVYNAADKGQIKRLRESAKQGAVAFVNPSNDEVRDFQLKTIEEVLQNYDVDGVVLDRARYDNESADFSDLTKAKFESFLGARGKQLQNWPEDVFTYAGNERKDGPLIGDWWEFRSKTIKGFTSEVRQLADRYKAEKGKKIDVSAYVGSWFESYYLNGVHWGSTEFRYDERLRMKDESVYTPGYYESGYVKNLDFIMIGAYQTTAPEIEHYITLGNIVTNGEVPLYAGIALTNVQEPALQREVFQAGLENTHGLMLFDASQVNWPVAGAALRNLVYVRDYQLGISLPDSSDSFLEGSYYNTNLIENNIGVLTDTFGYSTGNSRFGVEAVVDSSGKVTAVPNKTQAMTWNWGKPEETNSVIPKGGFVVSTLDASGIRTKRQLVANAYKIGDSVRSAALSGFLPYEGLRTSAETVTLRGKVDVLGPGKAAVTVNGQEAALREDGTFQADTAIRPGANPVVITVRVDGFKTNEKTVTIIGDETAAKSLKLDRGTYSMNKGESLQLAVTAEYLNSGKDVTGQAAYVSLDPSVVSVNASGRLTALKEGSGTVQATYEGHTATARVSVTSGSTGGGSDTDSGTGSGSGGGSAGGGGTAPSGPERTSVTETKGSDGQNTTIVSADASVMEAEIAALQGKADPVLSYEIPGREPVGIVSLPGTALRKAAAGSPDAILSVRSHLGAIELPAGLLLADLPADGSFDLLVQIARTAAGETAEIAARAAKEGMQVQGMPVGFRVSLKSGGETKEIGGFGSYVRRTVNLPGAVDPDRATVVKLDPATGMFRFVPSRFETSGGAQRSVIRDRSGGTYAVVTSDVSFSDLASHWSRKDVELLAAKRIVDGMEGGAFLPDEALTRAQFAALLTRALALDAAPAAADFTDIPGDAWYAGAVGAAVQAGLADGFETGEFRPVEVLTREQMSVLLMRAMKLAGVRTADSAAGVLADFADRGEISGWAAGAVSQAVDAGLLNGRGDGRFVPGGTATRAEGAAVLKRLLQTAGFVN</sequence>
<dbReference type="RefSeq" id="WP_042227923.1">
    <property type="nucleotide sequence ID" value="NZ_CP026520.1"/>
</dbReference>
<feature type="domain" description="SLH" evidence="3">
    <location>
        <begin position="1441"/>
        <end position="1504"/>
    </location>
</feature>
<evidence type="ECO:0000313" key="7">
    <source>
        <dbReference type="Proteomes" id="UP001527202"/>
    </source>
</evidence>
<dbReference type="PROSITE" id="PS51272">
    <property type="entry name" value="SLH"/>
    <property type="match status" value="3"/>
</dbReference>
<evidence type="ECO:0000259" key="3">
    <source>
        <dbReference type="PROSITE" id="PS51272"/>
    </source>
</evidence>
<accession>A0A410WWS2</accession>
<feature type="compositionally biased region" description="Gly residues" evidence="2">
    <location>
        <begin position="1200"/>
        <end position="1226"/>
    </location>
</feature>
<reference evidence="5 6" key="1">
    <citation type="submission" date="2018-01" db="EMBL/GenBank/DDBJ databases">
        <title>The whole genome sequencing and assembly of Paenibacillus chitinolyticus KCCM 41400 strain.</title>
        <authorList>
            <person name="Kim J.-Y."/>
            <person name="Park M.-K."/>
            <person name="Lee Y.-J."/>
            <person name="Yi H."/>
            <person name="Bahn Y.-S."/>
            <person name="Kim J.F."/>
            <person name="Lee D.-W."/>
        </authorList>
    </citation>
    <scope>NUCLEOTIDE SEQUENCE [LARGE SCALE GENOMIC DNA]</scope>
    <source>
        <strain evidence="5 6">KCCM 41400</strain>
    </source>
</reference>
<dbReference type="SUPFAM" id="SSF51445">
    <property type="entry name" value="(Trans)glycosidases"/>
    <property type="match status" value="1"/>
</dbReference>
<dbReference type="Pfam" id="PF02638">
    <property type="entry name" value="GHL10"/>
    <property type="match status" value="1"/>
</dbReference>
<protein>
    <submittedName>
        <fullName evidence="4">S-layer homology domain-containing protein</fullName>
    </submittedName>
    <submittedName>
        <fullName evidence="5">S-layer protein</fullName>
    </submittedName>
</protein>
<feature type="region of interest" description="Disordered" evidence="2">
    <location>
        <begin position="1192"/>
        <end position="1246"/>
    </location>
</feature>
<dbReference type="GeneID" id="95375872"/>
<evidence type="ECO:0000313" key="6">
    <source>
        <dbReference type="Proteomes" id="UP000288943"/>
    </source>
</evidence>
<dbReference type="Proteomes" id="UP000288943">
    <property type="component" value="Chromosome"/>
</dbReference>
<dbReference type="Gene3D" id="2.60.40.1080">
    <property type="match status" value="1"/>
</dbReference>
<dbReference type="InterPro" id="IPR003343">
    <property type="entry name" value="Big_2"/>
</dbReference>
<dbReference type="Pfam" id="PF09136">
    <property type="entry name" value="Glucodextran_B"/>
    <property type="match status" value="1"/>
</dbReference>
<dbReference type="InterPro" id="IPR013783">
    <property type="entry name" value="Ig-like_fold"/>
</dbReference>
<dbReference type="SMART" id="SM00635">
    <property type="entry name" value="BID_2"/>
    <property type="match status" value="1"/>
</dbReference>
<feature type="domain" description="SLH" evidence="3">
    <location>
        <begin position="1505"/>
        <end position="1564"/>
    </location>
</feature>
<feature type="compositionally biased region" description="Polar residues" evidence="2">
    <location>
        <begin position="1231"/>
        <end position="1246"/>
    </location>
</feature>
<dbReference type="InterPro" id="IPR003790">
    <property type="entry name" value="GHL10"/>
</dbReference>
<dbReference type="InterPro" id="IPR001119">
    <property type="entry name" value="SLH_dom"/>
</dbReference>
<evidence type="ECO:0000256" key="1">
    <source>
        <dbReference type="ARBA" id="ARBA00022729"/>
    </source>
</evidence>
<dbReference type="Pfam" id="PF00395">
    <property type="entry name" value="SLH"/>
    <property type="match status" value="3"/>
</dbReference>
<organism evidence="5 6">
    <name type="scientific">Paenibacillus chitinolyticus</name>
    <dbReference type="NCBI Taxonomy" id="79263"/>
    <lineage>
        <taxon>Bacteria</taxon>
        <taxon>Bacillati</taxon>
        <taxon>Bacillota</taxon>
        <taxon>Bacilli</taxon>
        <taxon>Bacillales</taxon>
        <taxon>Paenibacillaceae</taxon>
        <taxon>Paenibacillus</taxon>
    </lineage>
</organism>
<dbReference type="InterPro" id="IPR017853">
    <property type="entry name" value="GH"/>
</dbReference>
<dbReference type="KEGG" id="pchi:PC41400_13725"/>